<dbReference type="Proteomes" id="UP000327044">
    <property type="component" value="Unassembled WGS sequence"/>
</dbReference>
<evidence type="ECO:0000313" key="5">
    <source>
        <dbReference type="EMBL" id="JAV79751.1"/>
    </source>
</evidence>
<evidence type="ECO:0000256" key="2">
    <source>
        <dbReference type="SAM" id="Phobius"/>
    </source>
</evidence>
<evidence type="ECO:0000259" key="4">
    <source>
        <dbReference type="Pfam" id="PF01757"/>
    </source>
</evidence>
<feature type="transmembrane region" description="Helical" evidence="2">
    <location>
        <begin position="377"/>
        <end position="397"/>
    </location>
</feature>
<feature type="compositionally biased region" description="Basic and acidic residues" evidence="1">
    <location>
        <begin position="650"/>
        <end position="659"/>
    </location>
</feature>
<feature type="transmembrane region" description="Helical" evidence="2">
    <location>
        <begin position="313"/>
        <end position="331"/>
    </location>
</feature>
<dbReference type="FunCoup" id="A0A1Y1M2Q0">
    <property type="interactions" value="14"/>
</dbReference>
<feature type="transmembrane region" description="Helical" evidence="2">
    <location>
        <begin position="604"/>
        <end position="624"/>
    </location>
</feature>
<keyword evidence="2" id="KW-0472">Membrane</keyword>
<feature type="transmembrane region" description="Helical" evidence="2">
    <location>
        <begin position="273"/>
        <end position="293"/>
    </location>
</feature>
<proteinExistence type="predicted"/>
<feature type="transmembrane region" description="Helical" evidence="2">
    <location>
        <begin position="485"/>
        <end position="509"/>
    </location>
</feature>
<accession>A0A1Y1M2Q0</accession>
<dbReference type="EMBL" id="VVIM01000001">
    <property type="protein sequence ID" value="KAB0804319.1"/>
    <property type="molecule type" value="Genomic_DNA"/>
</dbReference>
<dbReference type="Pfam" id="PF01757">
    <property type="entry name" value="Acyl_transf_3"/>
    <property type="match status" value="1"/>
</dbReference>
<dbReference type="InParanoid" id="A0A1Y1M2Q0"/>
<feature type="transmembrane region" description="Helical" evidence="2">
    <location>
        <begin position="561"/>
        <end position="579"/>
    </location>
</feature>
<feature type="compositionally biased region" description="Polar residues" evidence="1">
    <location>
        <begin position="638"/>
        <end position="649"/>
    </location>
</feature>
<keyword evidence="7" id="KW-1185">Reference proteome</keyword>
<protein>
    <recommendedName>
        <fullName evidence="4">Acyltransferase 3 domain-containing protein</fullName>
    </recommendedName>
</protein>
<feature type="signal peptide" evidence="3">
    <location>
        <begin position="1"/>
        <end position="18"/>
    </location>
</feature>
<evidence type="ECO:0000256" key="1">
    <source>
        <dbReference type="SAM" id="MobiDB-lite"/>
    </source>
</evidence>
<reference evidence="5" key="1">
    <citation type="journal article" date="2016" name="Sci. Rep.">
        <title>Molecular characterization of firefly nuptial gifts: a multi-omics approach sheds light on postcopulatory sexual selection.</title>
        <authorList>
            <person name="Al-Wathiqui N."/>
            <person name="Fallon T.R."/>
            <person name="South A."/>
            <person name="Weng J.K."/>
            <person name="Lewis S.M."/>
        </authorList>
    </citation>
    <scope>NUCLEOTIDE SEQUENCE</scope>
</reference>
<dbReference type="InterPro" id="IPR052728">
    <property type="entry name" value="O2_lipid_transport_reg"/>
</dbReference>
<reference evidence="6 7" key="2">
    <citation type="journal article" date="2018" name="Elife">
        <title>Firefly genomes illuminate parallel origins of bioluminescence in beetles.</title>
        <authorList>
            <person name="Fallon T.R."/>
            <person name="Lower S.E."/>
            <person name="Chang C.H."/>
            <person name="Bessho-Uehara M."/>
            <person name="Martin G.J."/>
            <person name="Bewick A.J."/>
            <person name="Behringer M."/>
            <person name="Debat H.J."/>
            <person name="Wong I."/>
            <person name="Day J.C."/>
            <person name="Suvorov A."/>
            <person name="Silva C.J."/>
            <person name="Stanger-Hall K.F."/>
            <person name="Hall D.W."/>
            <person name="Schmitz R.J."/>
            <person name="Nelson D.R."/>
            <person name="Lewis S.M."/>
            <person name="Shigenobu S."/>
            <person name="Bybee S.M."/>
            <person name="Larracuente A.M."/>
            <person name="Oba Y."/>
            <person name="Weng J.K."/>
        </authorList>
    </citation>
    <scope>NUCLEOTIDE SEQUENCE [LARGE SCALE GENOMIC DNA]</scope>
    <source>
        <strain evidence="6">1611_PpyrPB1</strain>
        <tissue evidence="6">Whole body</tissue>
    </source>
</reference>
<feature type="transmembrane region" description="Helical" evidence="2">
    <location>
        <begin position="529"/>
        <end position="549"/>
    </location>
</feature>
<keyword evidence="2" id="KW-1133">Transmembrane helix</keyword>
<dbReference type="PANTHER" id="PTHR11161:SF0">
    <property type="entry name" value="O-ACYLTRANSFERASE LIKE PROTEIN"/>
    <property type="match status" value="1"/>
</dbReference>
<dbReference type="InterPro" id="IPR002656">
    <property type="entry name" value="Acyl_transf_3_dom"/>
</dbReference>
<feature type="transmembrane region" description="Helical" evidence="2">
    <location>
        <begin position="155"/>
        <end position="174"/>
    </location>
</feature>
<name>A0A1Y1M2Q0_PHOPY</name>
<keyword evidence="2" id="KW-0812">Transmembrane</keyword>
<sequence>MRVIRIVLFLSALVFCECVEQVTDEEYALMPDLFHLDDFDRCLMLGKNALYCTVKLQIAPIRNSTNLRIWKIIQKTISNVKNYRHDWLRHGICIPLSCPKMASNISNYINNERSLREGIVECYSSKLQELGLTSSVMEMHCETEKPFYGIDNYDIAVAICFIVLIIIVLSSSFYEGLARYKSQAYYNKITSTTHGRIIACFSIPKNWERLKAESKDPNVQQLKFINGIRVYTMLLVVITHASMVGFITFAANPKFPETMTLDPINMLFVNGNYSMQMFMLISSGLLTYSFFLVFEKQPKFKLGYILYAFIHRYIRLTVPLIAVLAFNATWLQHITRGPLWDKVVGVEYRNCRKNWWVNLLYINNYYDVKNMCMLQTWYIAADTQLFIVTLTVLAIVWKYKKLAPFLFGSLLVIGMVSPGVASYVNEFDILQRNYPEGLYTILLDIPEWLYMTIPGHTNVSGCAIGLIVGYIFYKYKNKKLFTTKYHHVLWWITVWTLPLSVIFVGIPLYDDSYVPTRLGAAVYASFARTSYAFAMGVACIGFTKNVGWLLRDAIMIPPLQFLGRLTYCIYLVHVVVVRIRSGQTRTKTYMTVFNFLSQSCGDLMFGYVVGLLLCLFVEMPTSALQKLMMPKLKDETPKNVNDLQNSDNQKNGETEISKI</sequence>
<gene>
    <name evidence="6" type="ORF">PPYR_01289</name>
</gene>
<feature type="transmembrane region" description="Helical" evidence="2">
    <location>
        <begin position="404"/>
        <end position="424"/>
    </location>
</feature>
<keyword evidence="3" id="KW-0732">Signal</keyword>
<dbReference type="GO" id="GO:0016747">
    <property type="term" value="F:acyltransferase activity, transferring groups other than amino-acyl groups"/>
    <property type="evidence" value="ECO:0007669"/>
    <property type="project" value="InterPro"/>
</dbReference>
<feature type="region of interest" description="Disordered" evidence="1">
    <location>
        <begin position="637"/>
        <end position="659"/>
    </location>
</feature>
<dbReference type="AlphaFoldDB" id="A0A1Y1M2Q0"/>
<dbReference type="EMBL" id="GEZM01042633">
    <property type="protein sequence ID" value="JAV79751.1"/>
    <property type="molecule type" value="Transcribed_RNA"/>
</dbReference>
<feature type="transmembrane region" description="Helical" evidence="2">
    <location>
        <begin position="448"/>
        <end position="473"/>
    </location>
</feature>
<feature type="transmembrane region" description="Helical" evidence="2">
    <location>
        <begin position="230"/>
        <end position="253"/>
    </location>
</feature>
<feature type="domain" description="Acyltransferase 3" evidence="4">
    <location>
        <begin position="223"/>
        <end position="578"/>
    </location>
</feature>
<evidence type="ECO:0000313" key="7">
    <source>
        <dbReference type="Proteomes" id="UP000327044"/>
    </source>
</evidence>
<organism evidence="5">
    <name type="scientific">Photinus pyralis</name>
    <name type="common">Common eastern firefly</name>
    <name type="synonym">Lampyris pyralis</name>
    <dbReference type="NCBI Taxonomy" id="7054"/>
    <lineage>
        <taxon>Eukaryota</taxon>
        <taxon>Metazoa</taxon>
        <taxon>Ecdysozoa</taxon>
        <taxon>Arthropoda</taxon>
        <taxon>Hexapoda</taxon>
        <taxon>Insecta</taxon>
        <taxon>Pterygota</taxon>
        <taxon>Neoptera</taxon>
        <taxon>Endopterygota</taxon>
        <taxon>Coleoptera</taxon>
        <taxon>Polyphaga</taxon>
        <taxon>Elateriformia</taxon>
        <taxon>Elateroidea</taxon>
        <taxon>Lampyridae</taxon>
        <taxon>Lampyrinae</taxon>
        <taxon>Photinus</taxon>
    </lineage>
</organism>
<evidence type="ECO:0000313" key="6">
    <source>
        <dbReference type="EMBL" id="KAB0804319.1"/>
    </source>
</evidence>
<dbReference type="OrthoDB" id="10265389at2759"/>
<dbReference type="PANTHER" id="PTHR11161">
    <property type="entry name" value="O-ACYLTRANSFERASE"/>
    <property type="match status" value="1"/>
</dbReference>
<evidence type="ECO:0000256" key="3">
    <source>
        <dbReference type="SAM" id="SignalP"/>
    </source>
</evidence>
<feature type="chain" id="PRO_5033289736" description="Acyltransferase 3 domain-containing protein" evidence="3">
    <location>
        <begin position="19"/>
        <end position="659"/>
    </location>
</feature>
<reference evidence="6" key="3">
    <citation type="submission" date="2019-08" db="EMBL/GenBank/DDBJ databases">
        <authorList>
            <consortium name="Photinus pyralis genome working group"/>
            <person name="Fallon T.R."/>
            <person name="Sander Lower S.E."/>
            <person name="Weng J.-K."/>
        </authorList>
    </citation>
    <scope>NUCLEOTIDE SEQUENCE</scope>
    <source>
        <strain evidence="6">1611_PpyrPB1</strain>
        <tissue evidence="6">Whole body</tissue>
    </source>
</reference>